<sequence>MSLTVLSDEQIRVLLENLSYDEVERFVDTLRNALHEYSTGTQSIEDGVVHQPERTSVHSRNTGTTTLFMPSVNALGHAVKVVTISSPSSATLPAIRPTGSLTLYSPEGPPIGFLHAQTLTAFRTALASSCLLLKRARVHTLTVFGAGLQAYWHIRLALMLRGHTIHNVYIINRRFSDCARDTFKKIYGIPQEIKQREGWEQAQFSLLTPGYGEFDRLLKDHMRASDVIYCCTPSTEDLFDASILTNHEGRRKGRLIVAVGSYTPKMRELPRELLTQATKSHSSGLHYHKHATEGGVVIVDTLDGAMKEAGEIIDAGLAPKQLVELGELIMVQRLAREEEESLASQSSTDDSSVTESSDRLDLSSVTSAMSTVFGSDSGKSASGSGSKRSLSKSPARSPARSPTSPGGKGSSSSFFPPFHRRQSSKNASATEEKPQTQQQEPYSRDKHLSRWLTVGTVIYKSVGLGLMDLVVGFEIVRLAKEKGLGNHIEGFSS</sequence>
<reference evidence="1 2" key="1">
    <citation type="journal article" date="2022" name="New Phytol.">
        <title>Ecological generalism drives hyperdiversity of secondary metabolite gene clusters in xylarialean endophytes.</title>
        <authorList>
            <person name="Franco M.E.E."/>
            <person name="Wisecaver J.H."/>
            <person name="Arnold A.E."/>
            <person name="Ju Y.M."/>
            <person name="Slot J.C."/>
            <person name="Ahrendt S."/>
            <person name="Moore L.P."/>
            <person name="Eastman K.E."/>
            <person name="Scott K."/>
            <person name="Konkel Z."/>
            <person name="Mondo S.J."/>
            <person name="Kuo A."/>
            <person name="Hayes R.D."/>
            <person name="Haridas S."/>
            <person name="Andreopoulos B."/>
            <person name="Riley R."/>
            <person name="LaButti K."/>
            <person name="Pangilinan J."/>
            <person name="Lipzen A."/>
            <person name="Amirebrahimi M."/>
            <person name="Yan J."/>
            <person name="Adam C."/>
            <person name="Keymanesh K."/>
            <person name="Ng V."/>
            <person name="Louie K."/>
            <person name="Northen T."/>
            <person name="Drula E."/>
            <person name="Henrissat B."/>
            <person name="Hsieh H.M."/>
            <person name="Youens-Clark K."/>
            <person name="Lutzoni F."/>
            <person name="Miadlikowska J."/>
            <person name="Eastwood D.C."/>
            <person name="Hamelin R.C."/>
            <person name="Grigoriev I.V."/>
            <person name="U'Ren J.M."/>
        </authorList>
    </citation>
    <scope>NUCLEOTIDE SEQUENCE [LARGE SCALE GENOMIC DNA]</scope>
    <source>
        <strain evidence="1 2">ER1909</strain>
    </source>
</reference>
<evidence type="ECO:0000313" key="1">
    <source>
        <dbReference type="EMBL" id="KAI6083270.1"/>
    </source>
</evidence>
<proteinExistence type="predicted"/>
<keyword evidence="2" id="KW-1185">Reference proteome</keyword>
<comment type="caution">
    <text evidence="1">The sequence shown here is derived from an EMBL/GenBank/DDBJ whole genome shotgun (WGS) entry which is preliminary data.</text>
</comment>
<accession>A0ACC0CSI0</accession>
<evidence type="ECO:0000313" key="2">
    <source>
        <dbReference type="Proteomes" id="UP001497680"/>
    </source>
</evidence>
<gene>
    <name evidence="1" type="ORF">F4821DRAFT_195409</name>
</gene>
<protein>
    <submittedName>
        <fullName evidence="1">Ornithine cyclodeaminase</fullName>
    </submittedName>
</protein>
<dbReference type="EMBL" id="MU394355">
    <property type="protein sequence ID" value="KAI6083270.1"/>
    <property type="molecule type" value="Genomic_DNA"/>
</dbReference>
<organism evidence="1 2">
    <name type="scientific">Hypoxylon rubiginosum</name>
    <dbReference type="NCBI Taxonomy" id="110542"/>
    <lineage>
        <taxon>Eukaryota</taxon>
        <taxon>Fungi</taxon>
        <taxon>Dikarya</taxon>
        <taxon>Ascomycota</taxon>
        <taxon>Pezizomycotina</taxon>
        <taxon>Sordariomycetes</taxon>
        <taxon>Xylariomycetidae</taxon>
        <taxon>Xylariales</taxon>
        <taxon>Hypoxylaceae</taxon>
        <taxon>Hypoxylon</taxon>
    </lineage>
</organism>
<dbReference type="Proteomes" id="UP001497680">
    <property type="component" value="Unassembled WGS sequence"/>
</dbReference>
<name>A0ACC0CSI0_9PEZI</name>